<reference evidence="2 3" key="1">
    <citation type="submission" date="2018-04" db="EMBL/GenBank/DDBJ databases">
        <title>Genome sequencing of Flavobacterium sp. HYN0048.</title>
        <authorList>
            <person name="Yi H."/>
            <person name="Baek C."/>
        </authorList>
    </citation>
    <scope>NUCLEOTIDE SEQUENCE [LARGE SCALE GENOMIC DNA]</scope>
    <source>
        <strain evidence="2 3">HYN0048</strain>
    </source>
</reference>
<evidence type="ECO:0008006" key="4">
    <source>
        <dbReference type="Google" id="ProtNLM"/>
    </source>
</evidence>
<dbReference type="PROSITE" id="PS51257">
    <property type="entry name" value="PROKAR_LIPOPROTEIN"/>
    <property type="match status" value="1"/>
</dbReference>
<keyword evidence="3" id="KW-1185">Reference proteome</keyword>
<name>A0A2S0RG63_9FLAO</name>
<dbReference type="AlphaFoldDB" id="A0A2S0RG63"/>
<dbReference type="SUPFAM" id="SSF49299">
    <property type="entry name" value="PKD domain"/>
    <property type="match status" value="1"/>
</dbReference>
<evidence type="ECO:0000313" key="3">
    <source>
        <dbReference type="Proteomes" id="UP000244193"/>
    </source>
</evidence>
<keyword evidence="1" id="KW-0732">Signal</keyword>
<organism evidence="2 3">
    <name type="scientific">Flavobacterium magnum</name>
    <dbReference type="NCBI Taxonomy" id="2162713"/>
    <lineage>
        <taxon>Bacteria</taxon>
        <taxon>Pseudomonadati</taxon>
        <taxon>Bacteroidota</taxon>
        <taxon>Flavobacteriia</taxon>
        <taxon>Flavobacteriales</taxon>
        <taxon>Flavobacteriaceae</taxon>
        <taxon>Flavobacterium</taxon>
    </lineage>
</organism>
<dbReference type="InterPro" id="IPR035986">
    <property type="entry name" value="PKD_dom_sf"/>
</dbReference>
<feature type="chain" id="PRO_5015658646" description="PKD domain-containing protein" evidence="1">
    <location>
        <begin position="24"/>
        <end position="299"/>
    </location>
</feature>
<dbReference type="OrthoDB" id="1150003at2"/>
<feature type="signal peptide" evidence="1">
    <location>
        <begin position="1"/>
        <end position="23"/>
    </location>
</feature>
<proteinExistence type="predicted"/>
<protein>
    <recommendedName>
        <fullName evidence="4">PKD domain-containing protein</fullName>
    </recommendedName>
</protein>
<dbReference type="KEGG" id="fmg:HYN48_06190"/>
<accession>A0A2S0RG63</accession>
<dbReference type="EMBL" id="CP028811">
    <property type="protein sequence ID" value="AWA29702.1"/>
    <property type="molecule type" value="Genomic_DNA"/>
</dbReference>
<evidence type="ECO:0000313" key="2">
    <source>
        <dbReference type="EMBL" id="AWA29702.1"/>
    </source>
</evidence>
<gene>
    <name evidence="2" type="ORF">HYN48_06190</name>
</gene>
<dbReference type="Proteomes" id="UP000244193">
    <property type="component" value="Chromosome"/>
</dbReference>
<evidence type="ECO:0000256" key="1">
    <source>
        <dbReference type="SAM" id="SignalP"/>
    </source>
</evidence>
<dbReference type="RefSeq" id="WP_108370286.1">
    <property type="nucleotide sequence ID" value="NZ_CP028811.1"/>
</dbReference>
<sequence>MKINFVKTSYVLLASVVIGSFSACSPDETGGNGNGLADPNADATFTVTPENGSANRMVLKANGVNVTGHRWEIGDGSPEFSGADQEFIFLPDADTYTITHKAIGRGGLVTTSTKTITIATSDLAAGNLIKGGKLKNADDIAQWTVLNISASGASVTLTPGTDGGSGKATFVGSGYQQKGIYQKVTLEADKEYKLDMVVSSTAGINETWFEIYLLNAQPVDGNDYGGDKILRLNSWDCGSNVPFSGLLSDLNCDTATGTATKKGIVKVDTAGDYYLLIKSGGNQNSVISATNFSLRGSAN</sequence>